<keyword evidence="1" id="KW-0812">Transmembrane</keyword>
<feature type="transmembrane region" description="Helical" evidence="1">
    <location>
        <begin position="50"/>
        <end position="70"/>
    </location>
</feature>
<dbReference type="EMBL" id="BSTJ01000016">
    <property type="protein sequence ID" value="GLY80858.1"/>
    <property type="molecule type" value="Genomic_DNA"/>
</dbReference>
<organism evidence="2 3">
    <name type="scientific">Actinoallomurus iriomotensis</name>
    <dbReference type="NCBI Taxonomy" id="478107"/>
    <lineage>
        <taxon>Bacteria</taxon>
        <taxon>Bacillati</taxon>
        <taxon>Actinomycetota</taxon>
        <taxon>Actinomycetes</taxon>
        <taxon>Streptosporangiales</taxon>
        <taxon>Thermomonosporaceae</taxon>
        <taxon>Actinoallomurus</taxon>
    </lineage>
</organism>
<comment type="caution">
    <text evidence="2">The sequence shown here is derived from an EMBL/GenBank/DDBJ whole genome shotgun (WGS) entry which is preliminary data.</text>
</comment>
<gene>
    <name evidence="2" type="ORF">Airi01_091250</name>
</gene>
<evidence type="ECO:0000256" key="1">
    <source>
        <dbReference type="SAM" id="Phobius"/>
    </source>
</evidence>
<dbReference type="Proteomes" id="UP001165135">
    <property type="component" value="Unassembled WGS sequence"/>
</dbReference>
<feature type="transmembrane region" description="Helical" evidence="1">
    <location>
        <begin position="90"/>
        <end position="108"/>
    </location>
</feature>
<accession>A0A9W6VQ96</accession>
<protein>
    <submittedName>
        <fullName evidence="2">Uncharacterized protein</fullName>
    </submittedName>
</protein>
<evidence type="ECO:0000313" key="3">
    <source>
        <dbReference type="Proteomes" id="UP001165135"/>
    </source>
</evidence>
<name>A0A9W6VQ96_9ACTN</name>
<evidence type="ECO:0000313" key="2">
    <source>
        <dbReference type="EMBL" id="GLY80858.1"/>
    </source>
</evidence>
<proteinExistence type="predicted"/>
<keyword evidence="1" id="KW-0472">Membrane</keyword>
<keyword evidence="1" id="KW-1133">Transmembrane helix</keyword>
<sequence>MAMTEALASTGAQTIPVFALAGVLEARAVISTSQARSATNDAVRRRPAQIIGRIVAIIALYTLGLCNLVAELYCLEVLSGDLPDPEAQAFVYLAIMGSLVFLVIFPLYTSMNAAGRLPETLSKPEEESRD</sequence>
<reference evidence="2" key="1">
    <citation type="submission" date="2023-03" db="EMBL/GenBank/DDBJ databases">
        <title>Actinoallomurus iriomotensis NBRC 103681.</title>
        <authorList>
            <person name="Ichikawa N."/>
            <person name="Sato H."/>
            <person name="Tonouchi N."/>
        </authorList>
    </citation>
    <scope>NUCLEOTIDE SEQUENCE</scope>
    <source>
        <strain evidence="2">NBRC 103681</strain>
    </source>
</reference>
<dbReference type="AlphaFoldDB" id="A0A9W6VQ96"/>